<evidence type="ECO:0000313" key="1">
    <source>
        <dbReference type="EMBL" id="TCL57090.1"/>
    </source>
</evidence>
<evidence type="ECO:0000313" key="2">
    <source>
        <dbReference type="Proteomes" id="UP000295184"/>
    </source>
</evidence>
<accession>A0A4R1QYB5</accession>
<dbReference type="RefSeq" id="WP_058963331.1">
    <property type="nucleotide sequence ID" value="NZ_CABKVM010000014.1"/>
</dbReference>
<organism evidence="1 2">
    <name type="scientific">Allofournierella massiliensis</name>
    <dbReference type="NCBI Taxonomy" id="1650663"/>
    <lineage>
        <taxon>Bacteria</taxon>
        <taxon>Bacillati</taxon>
        <taxon>Bacillota</taxon>
        <taxon>Clostridia</taxon>
        <taxon>Eubacteriales</taxon>
        <taxon>Oscillospiraceae</taxon>
        <taxon>Allofournierella</taxon>
    </lineage>
</organism>
<dbReference type="OrthoDB" id="856045at2"/>
<dbReference type="STRING" id="1650663.GCA_001486665_00829"/>
<gene>
    <name evidence="1" type="ORF">EDD77_11185</name>
</gene>
<dbReference type="EMBL" id="SLUM01000011">
    <property type="protein sequence ID" value="TCL57090.1"/>
    <property type="molecule type" value="Genomic_DNA"/>
</dbReference>
<dbReference type="AlphaFoldDB" id="A0A4R1QYB5"/>
<dbReference type="Proteomes" id="UP000295184">
    <property type="component" value="Unassembled WGS sequence"/>
</dbReference>
<proteinExistence type="predicted"/>
<name>A0A4R1QYB5_9FIRM</name>
<comment type="caution">
    <text evidence="1">The sequence shown here is derived from an EMBL/GenBank/DDBJ whole genome shotgun (WGS) entry which is preliminary data.</text>
</comment>
<reference evidence="1 2" key="1">
    <citation type="submission" date="2019-03" db="EMBL/GenBank/DDBJ databases">
        <title>Genomic Encyclopedia of Type Strains, Phase IV (KMG-IV): sequencing the most valuable type-strain genomes for metagenomic binning, comparative biology and taxonomic classification.</title>
        <authorList>
            <person name="Goeker M."/>
        </authorList>
    </citation>
    <scope>NUCLEOTIDE SEQUENCE [LARGE SCALE GENOMIC DNA]</scope>
    <source>
        <strain evidence="1 2">DSM 100451</strain>
    </source>
</reference>
<sequence>MSKMISVASGFQYSVNIGYDLNNETKIKNFIPTTSAMNLLEDVLLSTQVSSTERARVLIGAYGKGKSHIMLTILSILMKKDFSLFERTLSKLAGTKLQKLIENYYDSDNKILPVVITGSNTSLNQAFLLALQRTLASNGYLDIMPETNYKAAVFMIDRWKNEFPETYNKFCERISKPINTFTEELCAFNVNAYEEFEAIYPDLTAGSIFNPFLGFDVVELYENVAKGLRKKGYTGIFVVYDEFSKYLEANIATASVSDTKMLQDFAEKCNRSGATQMHIMLISHKEIANYIDVLPKQKVDGWRGVSERFLHIRLSNNFTQTYEIIASVIQKNALMWKEFTEKNRQRFVALQERYCVHPIFGGMSEAEIKKNIEDCYPLHPVSMFILPRLSERVAQNERTLFTFLSANGVSTLPAYLESYDDLEFLLITPDQIYDYFEPLLKKEIYSGSLHEIYVLTEVILSQLENRSLESKIVKTISLIYVLEQFEKLRPTKEELYGVFSVSYSHEQIESAIESLIKNDYVVYLKRSNNYLQLKQSSGIDIQQKISNFVEAKRRTISIEDALNDVNLESYLYPSRYNDAHEMVRYFDFTFITEDAIFKPQRLKEIIDKTTADGVVFGVLRHNMESFSSVKKVLMEISANMERAVFVLPKTYKDIEPAVREFNAVTELREEAIDDKVLFNEYEVIYEDLRDLIGDFISSYTHPELYEACYICCGSEQIINRKAALTGLLSAICDKCYARTPVVNNEALNRNEATSMARNSRNKIVAALLRTELEPNLGLIGTGQDVSIMRSTLVRTGVLENVSSNITVNLNPQGNPNMAYMLDEIKNFISSTRINGSQPFNLLYERLCTAQSGIGLRRELVPIYLAAVLHEFKQQVVIENRFGQVPINADVLLQINVHPENFNIKYLNWTSEKGDYILRLESIFLDKIVTSEKSSNLYDYIISAMKRWYVSLPKYVKEMKSAPNGKEIDRGYVGFIQLLRQNPSGYEFLFEQIPQAFGYTSFVEGVADNIRAAKEFYDNALSDLRDILILRVKKLFAGEHKNRAVNQMSLSSVIKDWCESLDQNVFEQLFVDGTDRCLGLLKTASNDERAFIARLAKITTDLRMEDWNDYTLEKCLINLERYKETAEGFRKEPDAVDSSQKLIQADSYQISFVLDNGEFEIKRFDRVMTSNRGKLLYNKIVSDIESFGQAITESEKRQILMDVLKKLC</sequence>
<protein>
    <submittedName>
        <fullName evidence="1">Uncharacterized protein</fullName>
    </submittedName>
</protein>